<dbReference type="AlphaFoldDB" id="A0A9P0A890"/>
<dbReference type="CDD" id="cd15390">
    <property type="entry name" value="7tmA_TACR"/>
    <property type="match status" value="1"/>
</dbReference>
<comment type="subcellular location">
    <subcellularLocation>
        <location evidence="1">Cell membrane</location>
        <topology evidence="1">Multi-pass membrane protein</topology>
    </subcellularLocation>
</comment>
<keyword evidence="13" id="KW-1185">Reference proteome</keyword>
<keyword evidence="8 9" id="KW-0807">Transducer</keyword>
<dbReference type="Proteomes" id="UP001152759">
    <property type="component" value="Chromosome 3"/>
</dbReference>
<dbReference type="InterPro" id="IPR001681">
    <property type="entry name" value="Neurokn_rcpt"/>
</dbReference>
<feature type="transmembrane region" description="Helical" evidence="11">
    <location>
        <begin position="44"/>
        <end position="69"/>
    </location>
</feature>
<feature type="transmembrane region" description="Helical" evidence="11">
    <location>
        <begin position="211"/>
        <end position="236"/>
    </location>
</feature>
<evidence type="ECO:0000256" key="9">
    <source>
        <dbReference type="RuleBase" id="RU000688"/>
    </source>
</evidence>
<evidence type="ECO:0000256" key="1">
    <source>
        <dbReference type="ARBA" id="ARBA00004651"/>
    </source>
</evidence>
<dbReference type="SMART" id="SM01381">
    <property type="entry name" value="7TM_GPCR_Srsx"/>
    <property type="match status" value="1"/>
</dbReference>
<reference evidence="12" key="1">
    <citation type="submission" date="2021-12" db="EMBL/GenBank/DDBJ databases">
        <authorList>
            <person name="King R."/>
        </authorList>
    </citation>
    <scope>NUCLEOTIDE SEQUENCE</scope>
</reference>
<name>A0A9P0A890_BEMTA</name>
<gene>
    <name evidence="12" type="ORF">BEMITA_LOCUS5869</name>
</gene>
<evidence type="ECO:0000256" key="3">
    <source>
        <dbReference type="ARBA" id="ARBA00022692"/>
    </source>
</evidence>
<protein>
    <recommendedName>
        <fullName evidence="14">Tachykinin-like peptides receptor 86C</fullName>
    </recommendedName>
</protein>
<keyword evidence="3 9" id="KW-0812">Transmembrane</keyword>
<dbReference type="PRINTS" id="PR00244">
    <property type="entry name" value="NEUROKININR"/>
</dbReference>
<feature type="transmembrane region" description="Helical" evidence="11">
    <location>
        <begin position="160"/>
        <end position="179"/>
    </location>
</feature>
<proteinExistence type="inferred from homology"/>
<evidence type="ECO:0000256" key="6">
    <source>
        <dbReference type="ARBA" id="ARBA00023136"/>
    </source>
</evidence>
<evidence type="ECO:0008006" key="14">
    <source>
        <dbReference type="Google" id="ProtNLM"/>
    </source>
</evidence>
<comment type="similarity">
    <text evidence="9">Belongs to the G-protein coupled receptor 1 family.</text>
</comment>
<feature type="compositionally biased region" description="Polar residues" evidence="10">
    <location>
        <begin position="475"/>
        <end position="485"/>
    </location>
</feature>
<organism evidence="12 13">
    <name type="scientific">Bemisia tabaci</name>
    <name type="common">Sweetpotato whitefly</name>
    <name type="synonym">Aleurodes tabaci</name>
    <dbReference type="NCBI Taxonomy" id="7038"/>
    <lineage>
        <taxon>Eukaryota</taxon>
        <taxon>Metazoa</taxon>
        <taxon>Ecdysozoa</taxon>
        <taxon>Arthropoda</taxon>
        <taxon>Hexapoda</taxon>
        <taxon>Insecta</taxon>
        <taxon>Pterygota</taxon>
        <taxon>Neoptera</taxon>
        <taxon>Paraneoptera</taxon>
        <taxon>Hemiptera</taxon>
        <taxon>Sternorrhyncha</taxon>
        <taxon>Aleyrodoidea</taxon>
        <taxon>Aleyrodidae</taxon>
        <taxon>Aleyrodinae</taxon>
        <taxon>Bemisia</taxon>
    </lineage>
</organism>
<keyword evidence="4 11" id="KW-1133">Transmembrane helix</keyword>
<evidence type="ECO:0000256" key="11">
    <source>
        <dbReference type="SAM" id="Phobius"/>
    </source>
</evidence>
<dbReference type="InterPro" id="IPR000276">
    <property type="entry name" value="GPCR_Rhodpsn"/>
</dbReference>
<dbReference type="Pfam" id="PF00001">
    <property type="entry name" value="7tm_1"/>
    <property type="match status" value="1"/>
</dbReference>
<keyword evidence="2" id="KW-1003">Cell membrane</keyword>
<sequence length="485" mass="56871">MTDYTNLMEIVSCSNKSEYSIPPNITKSLTNTKAKEDMAFWLKLLWSVLFVLMLVVAVGGNSIVMWIVLAHRRMRTVTNYFLVNLSIADLMMSIFNCTFNFTYMINSNWQFGESYCKVNNYIGIVVVAASVFTLTGISVDRYIAIVRPLKPRTTRRCARIVLGIIWTASLLLGLPSFIYSTTKVYSWRNETIIHCILNWPDGLPMDSTYDYLYNVIIFILTYIIPMSAMILCYSAMGKALWGSKAIGELTQRQQDSIQSKKKVVKMFIVVVIIFAVCWFPYHSYFIYIHHHKQKILYSWYIQHLYLGFYFLAMSNAMVNPIIYYWMNARFRQYFNNIIFGWRCIRRSINDEDGTDTPTNIKFHYNHSVSRSRSDTAEDYSEPYDRYRQNFRHRHNYTSVRRHLTNTESPRSLNEMDRSMRSVHAQTRQSDIPCHHCQPQRSDMNKSSLQVDQVPKSFFYTRHKTHGDPPFRNLENVRSLTSSTAV</sequence>
<feature type="region of interest" description="Disordered" evidence="10">
    <location>
        <begin position="429"/>
        <end position="449"/>
    </location>
</feature>
<feature type="transmembrane region" description="Helical" evidence="11">
    <location>
        <begin position="121"/>
        <end position="139"/>
    </location>
</feature>
<feature type="region of interest" description="Disordered" evidence="10">
    <location>
        <begin position="462"/>
        <end position="485"/>
    </location>
</feature>
<dbReference type="KEGG" id="btab:109043943"/>
<keyword evidence="7 9" id="KW-0675">Receptor</keyword>
<evidence type="ECO:0000256" key="7">
    <source>
        <dbReference type="ARBA" id="ARBA00023170"/>
    </source>
</evidence>
<dbReference type="PRINTS" id="PR00237">
    <property type="entry name" value="GPCRRHODOPSN"/>
</dbReference>
<feature type="compositionally biased region" description="Polar residues" evidence="10">
    <location>
        <begin position="438"/>
        <end position="449"/>
    </location>
</feature>
<dbReference type="FunFam" id="1.20.1070.10:FF:000291">
    <property type="entry name" value="Predicted protein"/>
    <property type="match status" value="1"/>
</dbReference>
<feature type="transmembrane region" description="Helical" evidence="11">
    <location>
        <begin position="263"/>
        <end position="284"/>
    </location>
</feature>
<dbReference type="Gene3D" id="1.20.1070.10">
    <property type="entry name" value="Rhodopsin 7-helix transmembrane proteins"/>
    <property type="match status" value="1"/>
</dbReference>
<dbReference type="PANTHER" id="PTHR46925:SF2">
    <property type="entry name" value="G-PROTEIN COUPLED RECEPTOR TKR-1-RELATED"/>
    <property type="match status" value="1"/>
</dbReference>
<dbReference type="EMBL" id="OU963864">
    <property type="protein sequence ID" value="CAH0386796.1"/>
    <property type="molecule type" value="Genomic_DNA"/>
</dbReference>
<dbReference type="GO" id="GO:0005886">
    <property type="term" value="C:plasma membrane"/>
    <property type="evidence" value="ECO:0007669"/>
    <property type="project" value="UniProtKB-SubCell"/>
</dbReference>
<evidence type="ECO:0000313" key="13">
    <source>
        <dbReference type="Proteomes" id="UP001152759"/>
    </source>
</evidence>
<accession>A0A9P0A890</accession>
<evidence type="ECO:0000256" key="10">
    <source>
        <dbReference type="SAM" id="MobiDB-lite"/>
    </source>
</evidence>
<evidence type="ECO:0000256" key="2">
    <source>
        <dbReference type="ARBA" id="ARBA00022475"/>
    </source>
</evidence>
<keyword evidence="5 9" id="KW-0297">G-protein coupled receptor</keyword>
<dbReference type="PROSITE" id="PS00237">
    <property type="entry name" value="G_PROTEIN_RECEP_F1_1"/>
    <property type="match status" value="1"/>
</dbReference>
<evidence type="ECO:0000256" key="5">
    <source>
        <dbReference type="ARBA" id="ARBA00023040"/>
    </source>
</evidence>
<evidence type="ECO:0000256" key="4">
    <source>
        <dbReference type="ARBA" id="ARBA00022989"/>
    </source>
</evidence>
<feature type="transmembrane region" description="Helical" evidence="11">
    <location>
        <begin position="81"/>
        <end position="101"/>
    </location>
</feature>
<dbReference type="GO" id="GO:0004995">
    <property type="term" value="F:tachykinin receptor activity"/>
    <property type="evidence" value="ECO:0007669"/>
    <property type="project" value="InterPro"/>
</dbReference>
<dbReference type="SUPFAM" id="SSF81321">
    <property type="entry name" value="Family A G protein-coupled receptor-like"/>
    <property type="match status" value="1"/>
</dbReference>
<feature type="transmembrane region" description="Helical" evidence="11">
    <location>
        <begin position="304"/>
        <end position="326"/>
    </location>
</feature>
<dbReference type="PANTHER" id="PTHR46925">
    <property type="entry name" value="G-PROTEIN COUPLED RECEPTOR TKR-1-RELATED"/>
    <property type="match status" value="1"/>
</dbReference>
<evidence type="ECO:0000256" key="8">
    <source>
        <dbReference type="ARBA" id="ARBA00023224"/>
    </source>
</evidence>
<keyword evidence="6 11" id="KW-0472">Membrane</keyword>
<evidence type="ECO:0000313" key="12">
    <source>
        <dbReference type="EMBL" id="CAH0386796.1"/>
    </source>
</evidence>